<dbReference type="EMBL" id="JBIYXZ010002077">
    <property type="protein sequence ID" value="KAL3054544.1"/>
    <property type="molecule type" value="Genomic_DNA"/>
</dbReference>
<keyword evidence="3" id="KW-0808">Transferase</keyword>
<evidence type="ECO:0000256" key="6">
    <source>
        <dbReference type="ARBA" id="ARBA00029833"/>
    </source>
</evidence>
<reference evidence="8 9" key="1">
    <citation type="journal article" date="2022" name="G3 (Bethesda)">
        <title>Evaluating Illumina-, Nanopore-, and PacBio-based genome assembly strategies with the bald notothen, Trematomus borchgrevinki.</title>
        <authorList>
            <person name="Rayamajhi N."/>
            <person name="Cheng C.C."/>
            <person name="Catchen J.M."/>
        </authorList>
    </citation>
    <scope>NUCLEOTIDE SEQUENCE [LARGE SCALE GENOMIC DNA]</scope>
    <source>
        <strain evidence="8">AGRC-2024</strain>
    </source>
</reference>
<name>A0ABD2GKH3_PAGBO</name>
<dbReference type="AlphaFoldDB" id="A0ABD2GKH3"/>
<gene>
    <name evidence="8" type="ORF">OYC64_017474</name>
</gene>
<evidence type="ECO:0000313" key="9">
    <source>
        <dbReference type="Proteomes" id="UP001619887"/>
    </source>
</evidence>
<dbReference type="GO" id="GO:0019787">
    <property type="term" value="F:ubiquitin-like protein transferase activity"/>
    <property type="evidence" value="ECO:0007669"/>
    <property type="project" value="UniProtKB-ARBA"/>
</dbReference>
<accession>A0ABD2GKH3</accession>
<comment type="caution">
    <text evidence="8">The sequence shown here is derived from an EMBL/GenBank/DDBJ whole genome shotgun (WGS) entry which is preliminary data.</text>
</comment>
<dbReference type="GO" id="GO:0006914">
    <property type="term" value="P:autophagy"/>
    <property type="evidence" value="ECO:0007669"/>
    <property type="project" value="UniProtKB-KW"/>
</dbReference>
<keyword evidence="4" id="KW-0833">Ubl conjugation pathway</keyword>
<evidence type="ECO:0000256" key="4">
    <source>
        <dbReference type="ARBA" id="ARBA00022786"/>
    </source>
</evidence>
<feature type="region of interest" description="Disordered" evidence="7">
    <location>
        <begin position="59"/>
        <end position="103"/>
    </location>
</feature>
<proteinExistence type="inferred from homology"/>
<dbReference type="PANTHER" id="PTHR14957:SF1">
    <property type="entry name" value="UBIQUITIN-LIKE-CONJUGATING ENZYME ATG10"/>
    <property type="match status" value="1"/>
</dbReference>
<dbReference type="Gene3D" id="3.30.1460.50">
    <property type="match status" value="1"/>
</dbReference>
<comment type="similarity">
    <text evidence="1">Belongs to the ATG10 family.</text>
</comment>
<evidence type="ECO:0000256" key="3">
    <source>
        <dbReference type="ARBA" id="ARBA00022679"/>
    </source>
</evidence>
<dbReference type="PANTHER" id="PTHR14957">
    <property type="entry name" value="UBIQUITIN-LIKE-CONJUGATING ENZYME ATG10"/>
    <property type="match status" value="1"/>
</dbReference>
<keyword evidence="5" id="KW-0072">Autophagy</keyword>
<organism evidence="8 9">
    <name type="scientific">Pagothenia borchgrevinki</name>
    <name type="common">Bald rockcod</name>
    <name type="synonym">Trematomus borchgrevinki</name>
    <dbReference type="NCBI Taxonomy" id="8213"/>
    <lineage>
        <taxon>Eukaryota</taxon>
        <taxon>Metazoa</taxon>
        <taxon>Chordata</taxon>
        <taxon>Craniata</taxon>
        <taxon>Vertebrata</taxon>
        <taxon>Euteleostomi</taxon>
        <taxon>Actinopterygii</taxon>
        <taxon>Neopterygii</taxon>
        <taxon>Teleostei</taxon>
        <taxon>Neoteleostei</taxon>
        <taxon>Acanthomorphata</taxon>
        <taxon>Eupercaria</taxon>
        <taxon>Perciformes</taxon>
        <taxon>Notothenioidei</taxon>
        <taxon>Nototheniidae</taxon>
        <taxon>Pagothenia</taxon>
    </lineage>
</organism>
<sequence length="273" mass="30335">MSLCVLDEEKFHLCCQLLLQLSEQLGDGWSWEGGQEGYLRKTALRSVVIDSSSVWDYEGGGADTSCPSLSEQQEGEQEQAAVDASADTDSIKGDMEDEDEDDGVCVASAGSSQLLQYEYHILHSCSYSTPVLYFRACTQEGRSLSLEEVWSSVHPNYRLRLQNSPLNTITMQEHPLLGQPFFMLHPCRTEEFMRPVLQAAQDQHRPVNYVLSWLSVVGPVVGLDVPLKYSTLLHPAPPPRQHRARLTPSPCVCQHHCGAPLYGSCITNPTIRG</sequence>
<dbReference type="Proteomes" id="UP001619887">
    <property type="component" value="Unassembled WGS sequence"/>
</dbReference>
<keyword evidence="9" id="KW-1185">Reference proteome</keyword>
<dbReference type="InterPro" id="IPR007135">
    <property type="entry name" value="Atg3/Atg10"/>
</dbReference>
<evidence type="ECO:0000256" key="7">
    <source>
        <dbReference type="SAM" id="MobiDB-lite"/>
    </source>
</evidence>
<evidence type="ECO:0000256" key="1">
    <source>
        <dbReference type="ARBA" id="ARBA00005696"/>
    </source>
</evidence>
<reference evidence="8 9" key="2">
    <citation type="journal article" date="2024" name="G3 (Bethesda)">
        <title>The genome of the cryopelagic Antarctic bald notothen, Trematomus borchgrevinki.</title>
        <authorList>
            <person name="Rayamajhi N."/>
            <person name="Rivera-Colon A.G."/>
            <person name="Minhas B.F."/>
            <person name="Cheng C.C."/>
            <person name="Catchen J.M."/>
        </authorList>
    </citation>
    <scope>NUCLEOTIDE SEQUENCE [LARGE SCALE GENOMIC DNA]</scope>
    <source>
        <strain evidence="8">AGRC-2024</strain>
    </source>
</reference>
<dbReference type="Pfam" id="PF03987">
    <property type="entry name" value="Autophagy_act_C"/>
    <property type="match status" value="1"/>
</dbReference>
<evidence type="ECO:0000256" key="5">
    <source>
        <dbReference type="ARBA" id="ARBA00023006"/>
    </source>
</evidence>
<evidence type="ECO:0000313" key="8">
    <source>
        <dbReference type="EMBL" id="KAL3054544.1"/>
    </source>
</evidence>
<protein>
    <recommendedName>
        <fullName evidence="2">Ubiquitin-like-conjugating enzyme ATG10</fullName>
    </recommendedName>
    <alternativeName>
        <fullName evidence="6">Autophagy-related protein 10</fullName>
    </alternativeName>
</protein>
<evidence type="ECO:0000256" key="2">
    <source>
        <dbReference type="ARBA" id="ARBA00021099"/>
    </source>
</evidence>